<dbReference type="AlphaFoldDB" id="A0A392NJQ3"/>
<sequence>MRPDRSWMMRRKDNNGQAQQVYYTMYPQSNVRGSSDWWAACKVRRKLFVAESFNDEQLDLNELDASDYYQDDGSFGTNNVVIEDEEVSLFDANSPMEDVDINDIHKPKSAPLTDQFINDNEYSVNNEYLDEDVDKQ</sequence>
<reference evidence="1 2" key="1">
    <citation type="journal article" date="2018" name="Front. Plant Sci.">
        <title>Red Clover (Trifolium pratense) and Zigzag Clover (T. medium) - A Picture of Genomic Similarities and Differences.</title>
        <authorList>
            <person name="Dluhosova J."/>
            <person name="Istvanek J."/>
            <person name="Nedelnik J."/>
            <person name="Repkova J."/>
        </authorList>
    </citation>
    <scope>NUCLEOTIDE SEQUENCE [LARGE SCALE GENOMIC DNA]</scope>
    <source>
        <strain evidence="2">cv. 10/8</strain>
        <tissue evidence="1">Leaf</tissue>
    </source>
</reference>
<evidence type="ECO:0000313" key="2">
    <source>
        <dbReference type="Proteomes" id="UP000265520"/>
    </source>
</evidence>
<comment type="caution">
    <text evidence="1">The sequence shown here is derived from an EMBL/GenBank/DDBJ whole genome shotgun (WGS) entry which is preliminary data.</text>
</comment>
<evidence type="ECO:0000313" key="1">
    <source>
        <dbReference type="EMBL" id="MCI00043.1"/>
    </source>
</evidence>
<keyword evidence="2" id="KW-1185">Reference proteome</keyword>
<organism evidence="1 2">
    <name type="scientific">Trifolium medium</name>
    <dbReference type="NCBI Taxonomy" id="97028"/>
    <lineage>
        <taxon>Eukaryota</taxon>
        <taxon>Viridiplantae</taxon>
        <taxon>Streptophyta</taxon>
        <taxon>Embryophyta</taxon>
        <taxon>Tracheophyta</taxon>
        <taxon>Spermatophyta</taxon>
        <taxon>Magnoliopsida</taxon>
        <taxon>eudicotyledons</taxon>
        <taxon>Gunneridae</taxon>
        <taxon>Pentapetalae</taxon>
        <taxon>rosids</taxon>
        <taxon>fabids</taxon>
        <taxon>Fabales</taxon>
        <taxon>Fabaceae</taxon>
        <taxon>Papilionoideae</taxon>
        <taxon>50 kb inversion clade</taxon>
        <taxon>NPAAA clade</taxon>
        <taxon>Hologalegina</taxon>
        <taxon>IRL clade</taxon>
        <taxon>Trifolieae</taxon>
        <taxon>Trifolium</taxon>
    </lineage>
</organism>
<protein>
    <submittedName>
        <fullName evidence="1">Uncharacterized protein</fullName>
    </submittedName>
</protein>
<accession>A0A392NJQ3</accession>
<proteinExistence type="predicted"/>
<dbReference type="EMBL" id="LXQA010042061">
    <property type="protein sequence ID" value="MCI00043.1"/>
    <property type="molecule type" value="Genomic_DNA"/>
</dbReference>
<name>A0A392NJQ3_9FABA</name>
<dbReference type="Proteomes" id="UP000265520">
    <property type="component" value="Unassembled WGS sequence"/>
</dbReference>